<sequence>MKSVTQEQPEEHNSLISLYACKKAVLQEIKDIAQKEGAVNDIVLNLPAITQNFLDSKIKIMIVGQESNGWNFFLKQLWVDTDRNFRDSIQEAMSKTEKFQSKTKSNNTQFWQFAASVYNEFNEKIDKKDLIKSYFFWTNLRKICYDNKPKKITSTSTTNTNRQ</sequence>
<gene>
    <name evidence="1" type="ORF">NHP164001_15280</name>
</gene>
<dbReference type="Proteomes" id="UP001562457">
    <property type="component" value="Unassembled WGS sequence"/>
</dbReference>
<comment type="caution">
    <text evidence="1">The sequence shown here is derived from an EMBL/GenBank/DDBJ whole genome shotgun (WGS) entry which is preliminary data.</text>
</comment>
<organism evidence="1 2">
    <name type="scientific">Helicobacter trogontum</name>
    <dbReference type="NCBI Taxonomy" id="50960"/>
    <lineage>
        <taxon>Bacteria</taxon>
        <taxon>Pseudomonadati</taxon>
        <taxon>Campylobacterota</taxon>
        <taxon>Epsilonproteobacteria</taxon>
        <taxon>Campylobacterales</taxon>
        <taxon>Helicobacteraceae</taxon>
        <taxon>Helicobacter</taxon>
    </lineage>
</organism>
<evidence type="ECO:0000313" key="2">
    <source>
        <dbReference type="Proteomes" id="UP001562457"/>
    </source>
</evidence>
<protein>
    <submittedName>
        <fullName evidence="1">Uncharacterized protein</fullName>
    </submittedName>
</protein>
<evidence type="ECO:0000313" key="1">
    <source>
        <dbReference type="EMBL" id="GAB0173508.1"/>
    </source>
</evidence>
<dbReference type="EMBL" id="BAAFHN010000041">
    <property type="protein sequence ID" value="GAB0173508.1"/>
    <property type="molecule type" value="Genomic_DNA"/>
</dbReference>
<dbReference type="RefSeq" id="WP_369607615.1">
    <property type="nucleotide sequence ID" value="NZ_BAAFHN010000041.1"/>
</dbReference>
<name>A0ABQ0D572_9HELI</name>
<accession>A0ABQ0D572</accession>
<proteinExistence type="predicted"/>
<keyword evidence="2" id="KW-1185">Reference proteome</keyword>
<reference evidence="1 2" key="1">
    <citation type="submission" date="2024-06" db="EMBL/GenBank/DDBJ databases">
        <title>Draft genome sequence of Helicobacter trogontum NHP16-4001.</title>
        <authorList>
            <person name="Rimbara E."/>
            <person name="Suzuki M."/>
        </authorList>
    </citation>
    <scope>NUCLEOTIDE SEQUENCE [LARGE SCALE GENOMIC DNA]</scope>
    <source>
        <strain evidence="1 2">NHP16-4001</strain>
    </source>
</reference>